<sequence>MYSITKTSSNFEGIQNNSLHITDNTNTIYFQENQESVEKKNILSCIPTTFQILQFIFSFKICYLALYLVQLPICVPLSIFVWWLRRQCSEKKVAGSS</sequence>
<accession>A0A0K0FLV0</accession>
<evidence type="ECO:0000256" key="1">
    <source>
        <dbReference type="SAM" id="Phobius"/>
    </source>
</evidence>
<protein>
    <submittedName>
        <fullName evidence="3">Uncharacterized protein</fullName>
    </submittedName>
</protein>
<dbReference type="WBParaSite" id="SVE_1000586950.1">
    <property type="protein sequence ID" value="SVE_1000586950.1"/>
    <property type="gene ID" value="SVE_1000586950"/>
</dbReference>
<keyword evidence="1" id="KW-0812">Transmembrane</keyword>
<reference evidence="2" key="1">
    <citation type="submission" date="2014-07" db="EMBL/GenBank/DDBJ databases">
        <authorList>
            <person name="Martin A.A"/>
            <person name="De Silva N."/>
        </authorList>
    </citation>
    <scope>NUCLEOTIDE SEQUENCE</scope>
</reference>
<name>A0A0K0FLV0_STRVS</name>
<keyword evidence="1" id="KW-0472">Membrane</keyword>
<keyword evidence="1" id="KW-1133">Transmembrane helix</keyword>
<dbReference type="AlphaFoldDB" id="A0A0K0FLV0"/>
<proteinExistence type="predicted"/>
<dbReference type="Proteomes" id="UP000035680">
    <property type="component" value="Unassembled WGS sequence"/>
</dbReference>
<keyword evidence="2" id="KW-1185">Reference proteome</keyword>
<reference evidence="3" key="2">
    <citation type="submission" date="2015-08" db="UniProtKB">
        <authorList>
            <consortium name="WormBaseParasite"/>
        </authorList>
    </citation>
    <scope>IDENTIFICATION</scope>
</reference>
<organism evidence="2 3">
    <name type="scientific">Strongyloides venezuelensis</name>
    <name type="common">Threadworm</name>
    <dbReference type="NCBI Taxonomy" id="75913"/>
    <lineage>
        <taxon>Eukaryota</taxon>
        <taxon>Metazoa</taxon>
        <taxon>Ecdysozoa</taxon>
        <taxon>Nematoda</taxon>
        <taxon>Chromadorea</taxon>
        <taxon>Rhabditida</taxon>
        <taxon>Tylenchina</taxon>
        <taxon>Panagrolaimomorpha</taxon>
        <taxon>Strongyloidoidea</taxon>
        <taxon>Strongyloididae</taxon>
        <taxon>Strongyloides</taxon>
    </lineage>
</organism>
<evidence type="ECO:0000313" key="3">
    <source>
        <dbReference type="WBParaSite" id="SVE_1000586950.1"/>
    </source>
</evidence>
<evidence type="ECO:0000313" key="2">
    <source>
        <dbReference type="Proteomes" id="UP000035680"/>
    </source>
</evidence>
<feature type="transmembrane region" description="Helical" evidence="1">
    <location>
        <begin position="61"/>
        <end position="84"/>
    </location>
</feature>